<dbReference type="Proteomes" id="UP000887574">
    <property type="component" value="Unplaced"/>
</dbReference>
<feature type="compositionally biased region" description="Polar residues" evidence="1">
    <location>
        <begin position="51"/>
        <end position="71"/>
    </location>
</feature>
<dbReference type="WBParaSite" id="jg1825">
    <property type="protein sequence ID" value="jg1825"/>
    <property type="gene ID" value="jg1825"/>
</dbReference>
<protein>
    <submittedName>
        <fullName evidence="4">F-box domain-containing protein</fullName>
    </submittedName>
</protein>
<dbReference type="InterPro" id="IPR001810">
    <property type="entry name" value="F-box_dom"/>
</dbReference>
<organism evidence="3 4">
    <name type="scientific">Ditylenchus dipsaci</name>
    <dbReference type="NCBI Taxonomy" id="166011"/>
    <lineage>
        <taxon>Eukaryota</taxon>
        <taxon>Metazoa</taxon>
        <taxon>Ecdysozoa</taxon>
        <taxon>Nematoda</taxon>
        <taxon>Chromadorea</taxon>
        <taxon>Rhabditida</taxon>
        <taxon>Tylenchina</taxon>
        <taxon>Tylenchomorpha</taxon>
        <taxon>Sphaerularioidea</taxon>
        <taxon>Anguinidae</taxon>
        <taxon>Anguininae</taxon>
        <taxon>Ditylenchus</taxon>
    </lineage>
</organism>
<feature type="compositionally biased region" description="Polar residues" evidence="1">
    <location>
        <begin position="92"/>
        <end position="103"/>
    </location>
</feature>
<evidence type="ECO:0000313" key="4">
    <source>
        <dbReference type="WBParaSite" id="jg1825"/>
    </source>
</evidence>
<proteinExistence type="predicted"/>
<keyword evidence="3" id="KW-1185">Reference proteome</keyword>
<feature type="region of interest" description="Disordered" evidence="1">
    <location>
        <begin position="1"/>
        <end position="103"/>
    </location>
</feature>
<accession>A0A915DBT3</accession>
<evidence type="ECO:0000256" key="1">
    <source>
        <dbReference type="SAM" id="MobiDB-lite"/>
    </source>
</evidence>
<name>A0A915DBT3_9BILA</name>
<reference evidence="4" key="1">
    <citation type="submission" date="2022-11" db="UniProtKB">
        <authorList>
            <consortium name="WormBaseParasite"/>
        </authorList>
    </citation>
    <scope>IDENTIFICATION</scope>
</reference>
<feature type="compositionally biased region" description="Basic and acidic residues" evidence="1">
    <location>
        <begin position="9"/>
        <end position="35"/>
    </location>
</feature>
<evidence type="ECO:0000313" key="3">
    <source>
        <dbReference type="Proteomes" id="UP000887574"/>
    </source>
</evidence>
<dbReference type="PROSITE" id="PS50181">
    <property type="entry name" value="FBOX"/>
    <property type="match status" value="1"/>
</dbReference>
<feature type="compositionally biased region" description="Basic and acidic residues" evidence="1">
    <location>
        <begin position="73"/>
        <end position="89"/>
    </location>
</feature>
<evidence type="ECO:0000259" key="2">
    <source>
        <dbReference type="PROSITE" id="PS50181"/>
    </source>
</evidence>
<dbReference type="AlphaFoldDB" id="A0A915DBT3"/>
<feature type="domain" description="F-box" evidence="2">
    <location>
        <begin position="98"/>
        <end position="150"/>
    </location>
</feature>
<sequence>MAKKRKSKESKQNPEKSTNKPDDSKQLSKDFEKKGGSSSHTSNKSSEKHANQTAKKVMSQMSSKTIQNVPKNPSKEAEDSKAPIEKKISPSDPKNNGNFSKQRLPNEVLYDIIKIMPTQSILDVRSVSRCIGNFSELVLKSVYNECYKRSSRP</sequence>